<evidence type="ECO:0000313" key="1">
    <source>
        <dbReference type="EMBL" id="QJA91906.1"/>
    </source>
</evidence>
<dbReference type="AlphaFoldDB" id="A0A6M3LAC6"/>
<protein>
    <submittedName>
        <fullName evidence="1">Uncharacterized protein</fullName>
    </submittedName>
</protein>
<organism evidence="1">
    <name type="scientific">viral metagenome</name>
    <dbReference type="NCBI Taxonomy" id="1070528"/>
    <lineage>
        <taxon>unclassified sequences</taxon>
        <taxon>metagenomes</taxon>
        <taxon>organismal metagenomes</taxon>
    </lineage>
</organism>
<dbReference type="InterPro" id="IPR010982">
    <property type="entry name" value="Lambda_DNA-bd_dom_sf"/>
</dbReference>
<gene>
    <name evidence="1" type="ORF">MM415B03233_0005</name>
</gene>
<dbReference type="Gene3D" id="1.10.260.40">
    <property type="entry name" value="lambda repressor-like DNA-binding domains"/>
    <property type="match status" value="1"/>
</dbReference>
<dbReference type="InterPro" id="IPR001387">
    <property type="entry name" value="Cro/C1-type_HTH"/>
</dbReference>
<sequence length="129" mass="14562">MKKARIDSHLTLRELWQQTGIKPRRLSDIEGMRVVPTDEEKKTLSGVFGVPFLVEIDGEKAKERRDSLELEITSLGSAIKQIKAKHGKTNANGFIECPKCEGRLFYTVAAINGHVWGKCETDDCLSWME</sequence>
<dbReference type="CDD" id="cd00093">
    <property type="entry name" value="HTH_XRE"/>
    <property type="match status" value="1"/>
</dbReference>
<accession>A0A6M3LAC6</accession>
<dbReference type="EMBL" id="MT143023">
    <property type="protein sequence ID" value="QJA91906.1"/>
    <property type="molecule type" value="Genomic_DNA"/>
</dbReference>
<reference evidence="1" key="1">
    <citation type="submission" date="2020-03" db="EMBL/GenBank/DDBJ databases">
        <title>The deep terrestrial virosphere.</title>
        <authorList>
            <person name="Holmfeldt K."/>
            <person name="Nilsson E."/>
            <person name="Simone D."/>
            <person name="Lopez-Fernandez M."/>
            <person name="Wu X."/>
            <person name="de Brujin I."/>
            <person name="Lundin D."/>
            <person name="Andersson A."/>
            <person name="Bertilsson S."/>
            <person name="Dopson M."/>
        </authorList>
    </citation>
    <scope>NUCLEOTIDE SEQUENCE</scope>
    <source>
        <strain evidence="1">MM415B03233</strain>
    </source>
</reference>
<dbReference type="GO" id="GO:0003677">
    <property type="term" value="F:DNA binding"/>
    <property type="evidence" value="ECO:0007669"/>
    <property type="project" value="InterPro"/>
</dbReference>
<proteinExistence type="predicted"/>
<name>A0A6M3LAC6_9ZZZZ</name>
<dbReference type="SUPFAM" id="SSF47413">
    <property type="entry name" value="lambda repressor-like DNA-binding domains"/>
    <property type="match status" value="1"/>
</dbReference>